<evidence type="ECO:0000313" key="1">
    <source>
        <dbReference type="EMBL" id="MBA4601920.1"/>
    </source>
</evidence>
<protein>
    <submittedName>
        <fullName evidence="1">DsrE/DsrF/DrsH-like family protein</fullName>
    </submittedName>
</protein>
<reference evidence="1 2" key="1">
    <citation type="submission" date="2020-07" db="EMBL/GenBank/DDBJ databases">
        <title>Thermoactinomyces phylogeny.</title>
        <authorList>
            <person name="Dunlap C."/>
        </authorList>
    </citation>
    <scope>NUCLEOTIDE SEQUENCE [LARGE SCALE GENOMIC DNA]</scope>
    <source>
        <strain evidence="1 2">AMNI-1</strain>
    </source>
</reference>
<dbReference type="PANTHER" id="PTHR34655:SF2">
    <property type="entry name" value="PEROXIREDOXIN FAMILY PROTEIN"/>
    <property type="match status" value="1"/>
</dbReference>
<dbReference type="EMBL" id="JACEOL010000020">
    <property type="protein sequence ID" value="MBA4601920.1"/>
    <property type="molecule type" value="Genomic_DNA"/>
</dbReference>
<organism evidence="1 2">
    <name type="scientific">Thermoactinomyces mirandus</name>
    <dbReference type="NCBI Taxonomy" id="2756294"/>
    <lineage>
        <taxon>Bacteria</taxon>
        <taxon>Bacillati</taxon>
        <taxon>Bacillota</taxon>
        <taxon>Bacilli</taxon>
        <taxon>Bacillales</taxon>
        <taxon>Thermoactinomycetaceae</taxon>
        <taxon>Thermoactinomyces</taxon>
    </lineage>
</organism>
<dbReference type="Pfam" id="PF13686">
    <property type="entry name" value="DrsE_2"/>
    <property type="match status" value="2"/>
</dbReference>
<gene>
    <name evidence="1" type="ORF">H2C83_06220</name>
</gene>
<proteinExistence type="predicted"/>
<dbReference type="RefSeq" id="WP_181738913.1">
    <property type="nucleotide sequence ID" value="NZ_JACEOL010000020.1"/>
</dbReference>
<dbReference type="Proteomes" id="UP000538292">
    <property type="component" value="Unassembled WGS sequence"/>
</dbReference>
<dbReference type="SUPFAM" id="SSF75169">
    <property type="entry name" value="DsrEFH-like"/>
    <property type="match status" value="1"/>
</dbReference>
<keyword evidence="2" id="KW-1185">Reference proteome</keyword>
<comment type="caution">
    <text evidence="1">The sequence shown here is derived from an EMBL/GenBank/DDBJ whole genome shotgun (WGS) entry which is preliminary data.</text>
</comment>
<name>A0A7W1XRR1_9BACL</name>
<dbReference type="InterPro" id="IPR027396">
    <property type="entry name" value="DsrEFH-like"/>
</dbReference>
<dbReference type="Gene3D" id="3.40.1260.10">
    <property type="entry name" value="DsrEFH-like"/>
    <property type="match status" value="2"/>
</dbReference>
<evidence type="ECO:0000313" key="2">
    <source>
        <dbReference type="Proteomes" id="UP000538292"/>
    </source>
</evidence>
<accession>A0A7W1XRR1</accession>
<dbReference type="PANTHER" id="PTHR34655">
    <property type="entry name" value="CONSERVED WITHIN P. AEROPHILUM"/>
    <property type="match status" value="1"/>
</dbReference>
<dbReference type="InterPro" id="IPR032836">
    <property type="entry name" value="DsrE2-like"/>
</dbReference>
<dbReference type="AlphaFoldDB" id="A0A7W1XRR1"/>
<sequence length="131" mass="14398">MNRKVTIIASNGNLFDAYKVFNIAAAAGASDDEVAIFFTFDGLNLIHKDLHQHLPVPAGKKHDLERFKKANVPSIPEMLQMIQEMNVKLIACQMSMNVMNVKKEDLVDGVDVGGAATFLDFAENADVSLTF</sequence>